<gene>
    <name evidence="1" type="ORF">CONPUDRAFT_133629</name>
</gene>
<sequence>MQPSGWTFSMANLSRLCSSRMLIRFLASRAPLVHLSSRFPELCLVSAATVHLGLDPDSDTLNRISTYIWDLIINGPRPIRAKRTYCVLPKQRGCMALYADLSALNALASRGISVSGKHVHFSLPFTCYPSSDTVGPVLCLIISPGL</sequence>
<comment type="caution">
    <text evidence="1">The sequence shown here is derived from an EMBL/GenBank/DDBJ whole genome shotgun (WGS) entry which is preliminary data.</text>
</comment>
<evidence type="ECO:0000313" key="1">
    <source>
        <dbReference type="EMBL" id="EIW85927.1"/>
    </source>
</evidence>
<keyword evidence="2" id="KW-1185">Reference proteome</keyword>
<protein>
    <submittedName>
        <fullName evidence="1">Uncharacterized protein</fullName>
    </submittedName>
</protein>
<dbReference type="EMBL" id="JH711573">
    <property type="protein sequence ID" value="EIW85927.1"/>
    <property type="molecule type" value="Genomic_DNA"/>
</dbReference>
<name>A0A5M3N3W4_CONPW</name>
<dbReference type="AlphaFoldDB" id="A0A5M3N3W4"/>
<dbReference type="Proteomes" id="UP000053558">
    <property type="component" value="Unassembled WGS sequence"/>
</dbReference>
<accession>A0A5M3N3W4</accession>
<proteinExistence type="predicted"/>
<dbReference type="GeneID" id="19200496"/>
<dbReference type="RefSeq" id="XP_007762913.1">
    <property type="nucleotide sequence ID" value="XM_007764723.1"/>
</dbReference>
<reference evidence="2" key="1">
    <citation type="journal article" date="2012" name="Science">
        <title>The Paleozoic origin of enzymatic lignin decomposition reconstructed from 31 fungal genomes.</title>
        <authorList>
            <person name="Floudas D."/>
            <person name="Binder M."/>
            <person name="Riley R."/>
            <person name="Barry K."/>
            <person name="Blanchette R.A."/>
            <person name="Henrissat B."/>
            <person name="Martinez A.T."/>
            <person name="Otillar R."/>
            <person name="Spatafora J.W."/>
            <person name="Yadav J.S."/>
            <person name="Aerts A."/>
            <person name="Benoit I."/>
            <person name="Boyd A."/>
            <person name="Carlson A."/>
            <person name="Copeland A."/>
            <person name="Coutinho P.M."/>
            <person name="de Vries R.P."/>
            <person name="Ferreira P."/>
            <person name="Findley K."/>
            <person name="Foster B."/>
            <person name="Gaskell J."/>
            <person name="Glotzer D."/>
            <person name="Gorecki P."/>
            <person name="Heitman J."/>
            <person name="Hesse C."/>
            <person name="Hori C."/>
            <person name="Igarashi K."/>
            <person name="Jurgens J.A."/>
            <person name="Kallen N."/>
            <person name="Kersten P."/>
            <person name="Kohler A."/>
            <person name="Kuees U."/>
            <person name="Kumar T.K.A."/>
            <person name="Kuo A."/>
            <person name="LaButti K."/>
            <person name="Larrondo L.F."/>
            <person name="Lindquist E."/>
            <person name="Ling A."/>
            <person name="Lombard V."/>
            <person name="Lucas S."/>
            <person name="Lundell T."/>
            <person name="Martin R."/>
            <person name="McLaughlin D.J."/>
            <person name="Morgenstern I."/>
            <person name="Morin E."/>
            <person name="Murat C."/>
            <person name="Nagy L.G."/>
            <person name="Nolan M."/>
            <person name="Ohm R.A."/>
            <person name="Patyshakuliyeva A."/>
            <person name="Rokas A."/>
            <person name="Ruiz-Duenas F.J."/>
            <person name="Sabat G."/>
            <person name="Salamov A."/>
            <person name="Samejima M."/>
            <person name="Schmutz J."/>
            <person name="Slot J.C."/>
            <person name="St John F."/>
            <person name="Stenlid J."/>
            <person name="Sun H."/>
            <person name="Sun S."/>
            <person name="Syed K."/>
            <person name="Tsang A."/>
            <person name="Wiebenga A."/>
            <person name="Young D."/>
            <person name="Pisabarro A."/>
            <person name="Eastwood D.C."/>
            <person name="Martin F."/>
            <person name="Cullen D."/>
            <person name="Grigoriev I.V."/>
            <person name="Hibbett D.S."/>
        </authorList>
    </citation>
    <scope>NUCLEOTIDE SEQUENCE [LARGE SCALE GENOMIC DNA]</scope>
    <source>
        <strain evidence="2">RWD-64-598 SS2</strain>
    </source>
</reference>
<organism evidence="1 2">
    <name type="scientific">Coniophora puteana (strain RWD-64-598)</name>
    <name type="common">Brown rot fungus</name>
    <dbReference type="NCBI Taxonomy" id="741705"/>
    <lineage>
        <taxon>Eukaryota</taxon>
        <taxon>Fungi</taxon>
        <taxon>Dikarya</taxon>
        <taxon>Basidiomycota</taxon>
        <taxon>Agaricomycotina</taxon>
        <taxon>Agaricomycetes</taxon>
        <taxon>Agaricomycetidae</taxon>
        <taxon>Boletales</taxon>
        <taxon>Coniophorineae</taxon>
        <taxon>Coniophoraceae</taxon>
        <taxon>Coniophora</taxon>
    </lineage>
</organism>
<evidence type="ECO:0000313" key="2">
    <source>
        <dbReference type="Proteomes" id="UP000053558"/>
    </source>
</evidence>
<dbReference type="KEGG" id="cput:CONPUDRAFT_133629"/>